<sequence length="260" mass="29788">MAATKETPIILYDVLSEHGYWSPNTYKTRLTLNYKQLPYRVEFLSYPDIAPKLKELAVRATDPIPGISYTLPMIADPASDPNGKPTYVVDSFDIALYLDKTYPAPKYPTVFPPGTRAVQKITYDLFRKQVAFPTTFPALVPLIARSGFLDERGREYFLRTREAYLNQTTDTSVGSKFWGDLHEKWNWFGEILDLNEEGPFVMGKQVSFTDFAIGGIIFFVRRVEGGEMQRWKAMAEWQGGRWARLWDEVEKLEKGSSEVA</sequence>
<dbReference type="Gene3D" id="1.20.1050.10">
    <property type="match status" value="1"/>
</dbReference>
<dbReference type="Pfam" id="PF13409">
    <property type="entry name" value="GST_N_2"/>
    <property type="match status" value="1"/>
</dbReference>
<dbReference type="Gene3D" id="3.40.30.10">
    <property type="entry name" value="Glutaredoxin"/>
    <property type="match status" value="1"/>
</dbReference>
<reference evidence="2" key="1">
    <citation type="submission" date="2021-01" db="EMBL/GenBank/DDBJ databases">
        <authorList>
            <person name="Kaushik A."/>
        </authorList>
    </citation>
    <scope>NUCLEOTIDE SEQUENCE</scope>
    <source>
        <strain evidence="2">AG4-R118</strain>
    </source>
</reference>
<dbReference type="SUPFAM" id="SSF52833">
    <property type="entry name" value="Thioredoxin-like"/>
    <property type="match status" value="1"/>
</dbReference>
<dbReference type="InterPro" id="IPR036249">
    <property type="entry name" value="Thioredoxin-like_sf"/>
</dbReference>
<gene>
    <name evidence="2" type="ORF">RDB_LOCUS24959</name>
</gene>
<dbReference type="InterPro" id="IPR036282">
    <property type="entry name" value="Glutathione-S-Trfase_C_sf"/>
</dbReference>
<proteinExistence type="predicted"/>
<protein>
    <recommendedName>
        <fullName evidence="1">GST N-terminal domain-containing protein</fullName>
    </recommendedName>
</protein>
<dbReference type="PROSITE" id="PS50404">
    <property type="entry name" value="GST_NTER"/>
    <property type="match status" value="1"/>
</dbReference>
<dbReference type="InterPro" id="IPR054416">
    <property type="entry name" value="GST_UstS-like_C"/>
</dbReference>
<organism evidence="2 3">
    <name type="scientific">Rhizoctonia solani</name>
    <dbReference type="NCBI Taxonomy" id="456999"/>
    <lineage>
        <taxon>Eukaryota</taxon>
        <taxon>Fungi</taxon>
        <taxon>Dikarya</taxon>
        <taxon>Basidiomycota</taxon>
        <taxon>Agaricomycotina</taxon>
        <taxon>Agaricomycetes</taxon>
        <taxon>Cantharellales</taxon>
        <taxon>Ceratobasidiaceae</taxon>
        <taxon>Rhizoctonia</taxon>
    </lineage>
</organism>
<name>A0A8H2XE98_9AGAM</name>
<evidence type="ECO:0000313" key="2">
    <source>
        <dbReference type="EMBL" id="CAE6423008.1"/>
    </source>
</evidence>
<dbReference type="AlphaFoldDB" id="A0A8H2XE98"/>
<dbReference type="EMBL" id="CAJMWX010000685">
    <property type="protein sequence ID" value="CAE6423008.1"/>
    <property type="molecule type" value="Genomic_DNA"/>
</dbReference>
<dbReference type="SUPFAM" id="SSF47616">
    <property type="entry name" value="GST C-terminal domain-like"/>
    <property type="match status" value="1"/>
</dbReference>
<comment type="caution">
    <text evidence="2">The sequence shown here is derived from an EMBL/GenBank/DDBJ whole genome shotgun (WGS) entry which is preliminary data.</text>
</comment>
<evidence type="ECO:0000313" key="3">
    <source>
        <dbReference type="Proteomes" id="UP000663888"/>
    </source>
</evidence>
<dbReference type="Proteomes" id="UP000663888">
    <property type="component" value="Unassembled WGS sequence"/>
</dbReference>
<dbReference type="InterPro" id="IPR004045">
    <property type="entry name" value="Glutathione_S-Trfase_N"/>
</dbReference>
<feature type="domain" description="GST N-terminal" evidence="1">
    <location>
        <begin position="12"/>
        <end position="106"/>
    </location>
</feature>
<accession>A0A8H2XE98</accession>
<evidence type="ECO:0000259" key="1">
    <source>
        <dbReference type="PROSITE" id="PS50404"/>
    </source>
</evidence>
<dbReference type="Pfam" id="PF22041">
    <property type="entry name" value="GST_C_7"/>
    <property type="match status" value="1"/>
</dbReference>